<evidence type="ECO:0000259" key="4">
    <source>
        <dbReference type="PROSITE" id="PS50893"/>
    </source>
</evidence>
<dbReference type="InterPro" id="IPR003593">
    <property type="entry name" value="AAA+_ATPase"/>
</dbReference>
<proteinExistence type="predicted"/>
<dbReference type="PROSITE" id="PS50893">
    <property type="entry name" value="ABC_TRANSPORTER_2"/>
    <property type="match status" value="1"/>
</dbReference>
<dbReference type="Pfam" id="PF00005">
    <property type="entry name" value="ABC_tran"/>
    <property type="match status" value="2"/>
</dbReference>
<dbReference type="EMBL" id="CP015108">
    <property type="protein sequence ID" value="ARF12970.1"/>
    <property type="molecule type" value="Genomic_DNA"/>
</dbReference>
<dbReference type="PANTHER" id="PTHR42855:SF2">
    <property type="entry name" value="DRUG RESISTANCE ABC TRANSPORTER,ATP-BINDING PROTEIN"/>
    <property type="match status" value="1"/>
</dbReference>
<protein>
    <submittedName>
        <fullName evidence="5">ABC transporter</fullName>
    </submittedName>
</protein>
<dbReference type="InterPro" id="IPR027417">
    <property type="entry name" value="P-loop_NTPase"/>
</dbReference>
<dbReference type="Proteomes" id="UP000192486">
    <property type="component" value="Chromosome"/>
</dbReference>
<dbReference type="SUPFAM" id="SSF52540">
    <property type="entry name" value="P-loop containing nucleoside triphosphate hydrolases"/>
    <property type="match status" value="2"/>
</dbReference>
<evidence type="ECO:0000256" key="3">
    <source>
        <dbReference type="SAM" id="Coils"/>
    </source>
</evidence>
<sequence length="522" mass="59587">MIIVEANHIKHYVQDRLLLDINKLEVYPKDRIGIVGGNGSGKTTLLNILSNKVIPEGGQVIQHASIELLPQLKRTDTVKSGGEITQEYIQQALNSDAALLLADEPTTNLDTEHIEWLEKKLNKWPGALILISHDRTFLDSLCTTIWEIDEGHVTKYKGNYTYYSKQKEVEYQQKQQAFEQYQKQKNQLEEAIKQKEEQAQRATKKPKNLSSSEARIVGAKPYFANKQKKLRKTVSAFETRLGNLEIIEMQKELPPIQMNLPNEESFKNQVVVRAEELNGMVGEHVLWDAAKFYIRGGDKVAVIGSNGTGKTTLIKKIIQQEAGIAISPSIKIGYFAQNLTILDPDKTILENVQSTSIQNETLIRTVLARMHFFDEDVYKSVNVLSGGERVKVALTKIFLSDVNMLILDEPTNYLDLESLEALETLLRQYKGTIIFVSHDRKFTENVSTRIVDIHNRALTVFDGTYEQYQNRNPIKKYDLRQNELLLLETKISEVISLLSVSPTDELEKEFQRLLSEKRKLQE</sequence>
<dbReference type="Gene3D" id="3.40.50.300">
    <property type="entry name" value="P-loop containing nucleotide triphosphate hydrolases"/>
    <property type="match status" value="3"/>
</dbReference>
<organism evidence="5 6">
    <name type="scientific">Sporosarcina ureae</name>
    <dbReference type="NCBI Taxonomy" id="1571"/>
    <lineage>
        <taxon>Bacteria</taxon>
        <taxon>Bacillati</taxon>
        <taxon>Bacillota</taxon>
        <taxon>Bacilli</taxon>
        <taxon>Bacillales</taxon>
        <taxon>Caryophanaceae</taxon>
        <taxon>Sporosarcina</taxon>
    </lineage>
</organism>
<gene>
    <name evidence="5" type="ORF">SporoS204_01535</name>
</gene>
<reference evidence="5 6" key="1">
    <citation type="submission" date="2016-04" db="EMBL/GenBank/DDBJ databases">
        <title>Comparative Genomics and Epigenetics of Sporosarcina ureae.</title>
        <authorList>
            <person name="Oliver A.S."/>
            <person name="Cooper K.K."/>
        </authorList>
    </citation>
    <scope>NUCLEOTIDE SEQUENCE [LARGE SCALE GENOMIC DNA]</scope>
    <source>
        <strain evidence="5 6">S204</strain>
    </source>
</reference>
<keyword evidence="1" id="KW-0547">Nucleotide-binding</keyword>
<feature type="domain" description="ABC transporter" evidence="4">
    <location>
        <begin position="272"/>
        <end position="480"/>
    </location>
</feature>
<keyword evidence="2" id="KW-0067">ATP-binding</keyword>
<keyword evidence="3" id="KW-0175">Coiled coil</keyword>
<feature type="coiled-coil region" evidence="3">
    <location>
        <begin position="164"/>
        <end position="205"/>
    </location>
</feature>
<evidence type="ECO:0000256" key="2">
    <source>
        <dbReference type="ARBA" id="ARBA00022840"/>
    </source>
</evidence>
<evidence type="ECO:0000313" key="5">
    <source>
        <dbReference type="EMBL" id="ARF12970.1"/>
    </source>
</evidence>
<dbReference type="NCBIfam" id="NF000355">
    <property type="entry name" value="ribo_prot_ABC_F"/>
    <property type="match status" value="1"/>
</dbReference>
<evidence type="ECO:0000313" key="6">
    <source>
        <dbReference type="Proteomes" id="UP000192486"/>
    </source>
</evidence>
<keyword evidence="6" id="KW-1185">Reference proteome</keyword>
<dbReference type="SMART" id="SM00382">
    <property type="entry name" value="AAA"/>
    <property type="match status" value="2"/>
</dbReference>
<evidence type="ECO:0000256" key="1">
    <source>
        <dbReference type="ARBA" id="ARBA00022741"/>
    </source>
</evidence>
<dbReference type="InterPro" id="IPR051309">
    <property type="entry name" value="ABCF_ATPase"/>
</dbReference>
<dbReference type="CDD" id="cd03221">
    <property type="entry name" value="ABCF_EF-3"/>
    <property type="match status" value="2"/>
</dbReference>
<accession>A0ABM6JSE3</accession>
<dbReference type="InterPro" id="IPR003439">
    <property type="entry name" value="ABC_transporter-like_ATP-bd"/>
</dbReference>
<name>A0ABM6JSE3_SPOUR</name>
<dbReference type="Pfam" id="PF12848">
    <property type="entry name" value="ABC_tran_Xtn"/>
    <property type="match status" value="1"/>
</dbReference>
<dbReference type="NCBIfam" id="NF000170">
    <property type="entry name" value="ABCF_Vga_all"/>
    <property type="match status" value="1"/>
</dbReference>
<dbReference type="RefSeq" id="WP_029055014.1">
    <property type="nucleotide sequence ID" value="NZ_CP015108.1"/>
</dbReference>
<dbReference type="PANTHER" id="PTHR42855">
    <property type="entry name" value="ABC TRANSPORTER ATP-BINDING SUBUNIT"/>
    <property type="match status" value="1"/>
</dbReference>
<dbReference type="InterPro" id="IPR032781">
    <property type="entry name" value="ABC_tran_Xtn"/>
</dbReference>